<dbReference type="EMBL" id="OMKW01000010">
    <property type="protein sequence ID" value="SPF31209.1"/>
    <property type="molecule type" value="Genomic_DNA"/>
</dbReference>
<evidence type="ECO:0000256" key="1">
    <source>
        <dbReference type="SAM" id="MobiDB-lite"/>
    </source>
</evidence>
<accession>A0A2R8AG65</accession>
<evidence type="ECO:0000313" key="2">
    <source>
        <dbReference type="EMBL" id="SPF31209.1"/>
    </source>
</evidence>
<evidence type="ECO:0000313" key="3">
    <source>
        <dbReference type="Proteomes" id="UP000244932"/>
    </source>
</evidence>
<sequence length="124" mass="12990">MVPGVLKGTPAVTMILSSSVAKPSPTAARTAATTASLKRSTSGVTTQCRPQTRLSRRAVPISGVSAITGTRGFSRLARIAVVPDWVNEQIAFTSIVSATSRAAVVIASAMPRLARVRLASMIWR</sequence>
<name>A0A2R8AG65_9RHOB</name>
<keyword evidence="3" id="KW-1185">Reference proteome</keyword>
<proteinExistence type="predicted"/>
<organism evidence="2 3">
    <name type="scientific">Pontivivens insulae</name>
    <dbReference type="NCBI Taxonomy" id="1639689"/>
    <lineage>
        <taxon>Bacteria</taxon>
        <taxon>Pseudomonadati</taxon>
        <taxon>Pseudomonadota</taxon>
        <taxon>Alphaproteobacteria</taxon>
        <taxon>Rhodobacterales</taxon>
        <taxon>Paracoccaceae</taxon>
        <taxon>Pontivivens</taxon>
    </lineage>
</organism>
<gene>
    <name evidence="2" type="ORF">POI8812_03566</name>
</gene>
<reference evidence="2 3" key="1">
    <citation type="submission" date="2018-03" db="EMBL/GenBank/DDBJ databases">
        <authorList>
            <person name="Keele B.F."/>
        </authorList>
    </citation>
    <scope>NUCLEOTIDE SEQUENCE [LARGE SCALE GENOMIC DNA]</scope>
    <source>
        <strain evidence="2 3">CeCT 8812</strain>
    </source>
</reference>
<dbReference type="AlphaFoldDB" id="A0A2R8AG65"/>
<dbReference type="Proteomes" id="UP000244932">
    <property type="component" value="Unassembled WGS sequence"/>
</dbReference>
<protein>
    <submittedName>
        <fullName evidence="2">Uncharacterized protein</fullName>
    </submittedName>
</protein>
<feature type="compositionally biased region" description="Low complexity" evidence="1">
    <location>
        <begin position="30"/>
        <end position="42"/>
    </location>
</feature>
<feature type="region of interest" description="Disordered" evidence="1">
    <location>
        <begin position="30"/>
        <end position="50"/>
    </location>
</feature>